<feature type="binding site" evidence="7 8">
    <location>
        <position position="41"/>
    </location>
    <ligand>
        <name>S-adenosyl-L-methionine</name>
        <dbReference type="ChEBI" id="CHEBI:59789"/>
    </ligand>
</feature>
<keyword evidence="3 7" id="KW-0489">Methyltransferase</keyword>
<feature type="binding site" evidence="7 8">
    <location>
        <position position="13"/>
    </location>
    <ligand>
        <name>S-adenosyl-L-methionine</name>
        <dbReference type="ChEBI" id="CHEBI:59789"/>
    </ligand>
</feature>
<feature type="binding site" evidence="8">
    <location>
        <position position="63"/>
    </location>
    <ligand>
        <name>S-adenosyl-L-methionine</name>
        <dbReference type="ChEBI" id="CHEBI:59789"/>
    </ligand>
</feature>
<feature type="binding site" evidence="7 8">
    <location>
        <position position="87"/>
    </location>
    <ligand>
        <name>S-adenosyl-L-methionine</name>
        <dbReference type="ChEBI" id="CHEBI:59789"/>
    </ligand>
</feature>
<dbReference type="SUPFAM" id="SSF53335">
    <property type="entry name" value="S-adenosyl-L-methionine-dependent methyltransferases"/>
    <property type="match status" value="1"/>
</dbReference>
<comment type="catalytic activity">
    <reaction evidence="7">
        <text>adenosine(1518)/adenosine(1519) in 16S rRNA + 4 S-adenosyl-L-methionine = N(6)-dimethyladenosine(1518)/N(6)-dimethyladenosine(1519) in 16S rRNA + 4 S-adenosyl-L-homocysteine + 4 H(+)</text>
        <dbReference type="Rhea" id="RHEA:19609"/>
        <dbReference type="Rhea" id="RHEA-COMP:10232"/>
        <dbReference type="Rhea" id="RHEA-COMP:10233"/>
        <dbReference type="ChEBI" id="CHEBI:15378"/>
        <dbReference type="ChEBI" id="CHEBI:57856"/>
        <dbReference type="ChEBI" id="CHEBI:59789"/>
        <dbReference type="ChEBI" id="CHEBI:74411"/>
        <dbReference type="ChEBI" id="CHEBI:74493"/>
        <dbReference type="EC" id="2.1.1.182"/>
    </reaction>
</comment>
<feature type="binding site" evidence="7 8">
    <location>
        <position position="106"/>
    </location>
    <ligand>
        <name>S-adenosyl-L-methionine</name>
        <dbReference type="ChEBI" id="CHEBI:59789"/>
    </ligand>
</feature>
<evidence type="ECO:0000259" key="9">
    <source>
        <dbReference type="SMART" id="SM00650"/>
    </source>
</evidence>
<comment type="caution">
    <text evidence="10">The sequence shown here is derived from an EMBL/GenBank/DDBJ whole genome shotgun (WGS) entry which is preliminary data.</text>
</comment>
<keyword evidence="5 7" id="KW-0949">S-adenosyl-L-methionine</keyword>
<dbReference type="GO" id="GO:0052908">
    <property type="term" value="F:16S rRNA (adenine(1518)-N(6)/adenine(1519)-N(6))-dimethyltransferase activity"/>
    <property type="evidence" value="ECO:0007669"/>
    <property type="project" value="UniProtKB-EC"/>
</dbReference>
<dbReference type="GO" id="GO:0003723">
    <property type="term" value="F:RNA binding"/>
    <property type="evidence" value="ECO:0007669"/>
    <property type="project" value="UniProtKB-UniRule"/>
</dbReference>
<dbReference type="InterPro" id="IPR020598">
    <property type="entry name" value="rRNA_Ade_methylase_Trfase_N"/>
</dbReference>
<evidence type="ECO:0000256" key="6">
    <source>
        <dbReference type="ARBA" id="ARBA00022884"/>
    </source>
</evidence>
<name>A0A364RGE1_9BACT</name>
<evidence type="ECO:0000256" key="1">
    <source>
        <dbReference type="ARBA" id="ARBA00022490"/>
    </source>
</evidence>
<comment type="subcellular location">
    <subcellularLocation>
        <location evidence="7">Cytoplasm</location>
    </subcellularLocation>
</comment>
<dbReference type="EC" id="2.1.1.182" evidence="7"/>
<dbReference type="NCBIfam" id="TIGR00755">
    <property type="entry name" value="ksgA"/>
    <property type="match status" value="1"/>
</dbReference>
<dbReference type="AlphaFoldDB" id="A0A364RGE1"/>
<evidence type="ECO:0000256" key="3">
    <source>
        <dbReference type="ARBA" id="ARBA00022603"/>
    </source>
</evidence>
<proteinExistence type="inferred from homology"/>
<dbReference type="Gene3D" id="1.10.8.100">
    <property type="entry name" value="Ribosomal RNA adenine dimethylase-like, domain 2"/>
    <property type="match status" value="1"/>
</dbReference>
<evidence type="ECO:0000256" key="4">
    <source>
        <dbReference type="ARBA" id="ARBA00022679"/>
    </source>
</evidence>
<feature type="binding site" evidence="7 8">
    <location>
        <position position="15"/>
    </location>
    <ligand>
        <name>S-adenosyl-L-methionine</name>
        <dbReference type="ChEBI" id="CHEBI:59789"/>
    </ligand>
</feature>
<accession>A0A364RGE1</accession>
<keyword evidence="1 7" id="KW-0963">Cytoplasm</keyword>
<keyword evidence="6 7" id="KW-0694">RNA-binding</keyword>
<evidence type="ECO:0000256" key="5">
    <source>
        <dbReference type="ARBA" id="ARBA00022691"/>
    </source>
</evidence>
<dbReference type="HAMAP" id="MF_00607">
    <property type="entry name" value="16SrRNA_methyltr_A"/>
    <property type="match status" value="1"/>
</dbReference>
<protein>
    <recommendedName>
        <fullName evidence="7">Ribosomal RNA small subunit methyltransferase A</fullName>
        <ecNumber evidence="7">2.1.1.182</ecNumber>
    </recommendedName>
    <alternativeName>
        <fullName evidence="7">16S rRNA (adenine(1518)-N(6)/adenine(1519)-N(6))-dimethyltransferase</fullName>
    </alternativeName>
    <alternativeName>
        <fullName evidence="7">16S rRNA dimethyladenosine transferase</fullName>
    </alternativeName>
    <alternativeName>
        <fullName evidence="7">16S rRNA dimethylase</fullName>
    </alternativeName>
    <alternativeName>
        <fullName evidence="7">S-adenosylmethionine-6-N', N'-adenosyl(rRNA) dimethyltransferase</fullName>
    </alternativeName>
</protein>
<organism evidence="10 11">
    <name type="scientific">Pontibacter arcticus</name>
    <dbReference type="NCBI Taxonomy" id="2080288"/>
    <lineage>
        <taxon>Bacteria</taxon>
        <taxon>Pseudomonadati</taxon>
        <taxon>Bacteroidota</taxon>
        <taxon>Cytophagia</taxon>
        <taxon>Cytophagales</taxon>
        <taxon>Hymenobacteraceae</taxon>
        <taxon>Pontibacter</taxon>
    </lineage>
</organism>
<dbReference type="Proteomes" id="UP000251692">
    <property type="component" value="Unassembled WGS sequence"/>
</dbReference>
<keyword evidence="2 7" id="KW-0698">rRNA processing</keyword>
<gene>
    <name evidence="7" type="primary">rsmA</name>
    <name evidence="7" type="synonym">ksgA</name>
    <name evidence="10" type="ORF">DP923_09420</name>
</gene>
<feature type="domain" description="Ribosomal RNA adenine methylase transferase N-terminal" evidence="9">
    <location>
        <begin position="20"/>
        <end position="191"/>
    </location>
</feature>
<comment type="function">
    <text evidence="7">Specifically dimethylates two adjacent adenosines (A1518 and A1519) in the loop of a conserved hairpin near the 3'-end of 16S rRNA in the 30S particle. May play a critical role in biogenesis of 30S subunits.</text>
</comment>
<sequence length="259" mass="29453">MSKVSPKKHLGQHFLVDQNIATKIVEQLTMPGGVTNVLEIGPGMGVLTQYLLQHKEYTTTVIDIDRESIAYLKEHFPALEDRIISADFLKTDLSKLFPGKFAIIGNFPYNISSQIFFKVLAHRDVVPEVVCMLQKEVAERLAEPPGSKTYGILSVLLQTFYTIKYNFTVSEQVFHPKPKVKSAVISLIRNERESLPCNEKRFFEVVKLSFGTRRKTLRNCLKTFNLPPEVTALPVFDERAEQLSVDDFIALTQLVEQHI</sequence>
<dbReference type="PANTHER" id="PTHR11727:SF7">
    <property type="entry name" value="DIMETHYLADENOSINE TRANSFERASE-RELATED"/>
    <property type="match status" value="1"/>
</dbReference>
<keyword evidence="11" id="KW-1185">Reference proteome</keyword>
<dbReference type="InterPro" id="IPR023165">
    <property type="entry name" value="rRNA_Ade_diMease-like_C"/>
</dbReference>
<comment type="similarity">
    <text evidence="7">Belongs to the class I-like SAM-binding methyltransferase superfamily. rRNA adenine N(6)-methyltransferase family. RsmA subfamily.</text>
</comment>
<dbReference type="InterPro" id="IPR029063">
    <property type="entry name" value="SAM-dependent_MTases_sf"/>
</dbReference>
<dbReference type="GO" id="GO:0005829">
    <property type="term" value="C:cytosol"/>
    <property type="evidence" value="ECO:0007669"/>
    <property type="project" value="TreeGrafter"/>
</dbReference>
<dbReference type="PANTHER" id="PTHR11727">
    <property type="entry name" value="DIMETHYLADENOSINE TRANSFERASE"/>
    <property type="match status" value="1"/>
</dbReference>
<dbReference type="SMART" id="SM00650">
    <property type="entry name" value="rADc"/>
    <property type="match status" value="1"/>
</dbReference>
<dbReference type="EMBL" id="QMDV01000002">
    <property type="protein sequence ID" value="RAU83408.1"/>
    <property type="molecule type" value="Genomic_DNA"/>
</dbReference>
<evidence type="ECO:0000313" key="10">
    <source>
        <dbReference type="EMBL" id="RAU83408.1"/>
    </source>
</evidence>
<dbReference type="InterPro" id="IPR011530">
    <property type="entry name" value="rRNA_adenine_dimethylase"/>
</dbReference>
<dbReference type="OrthoDB" id="9814755at2"/>
<dbReference type="CDD" id="cd02440">
    <property type="entry name" value="AdoMet_MTases"/>
    <property type="match status" value="1"/>
</dbReference>
<reference evidence="10 11" key="1">
    <citation type="submission" date="2018-06" db="EMBL/GenBank/DDBJ databases">
        <authorList>
            <person name="Liu Z.-W."/>
        </authorList>
    </citation>
    <scope>NUCLEOTIDE SEQUENCE [LARGE SCALE GENOMIC DNA]</scope>
    <source>
        <strain evidence="10 11">2b14</strain>
    </source>
</reference>
<dbReference type="Pfam" id="PF00398">
    <property type="entry name" value="RrnaAD"/>
    <property type="match status" value="1"/>
</dbReference>
<comment type="caution">
    <text evidence="7">Lacks conserved residue(s) required for the propagation of feature annotation.</text>
</comment>
<evidence type="ECO:0000256" key="8">
    <source>
        <dbReference type="PROSITE-ProRule" id="PRU01026"/>
    </source>
</evidence>
<evidence type="ECO:0000256" key="2">
    <source>
        <dbReference type="ARBA" id="ARBA00022552"/>
    </source>
</evidence>
<dbReference type="PROSITE" id="PS51689">
    <property type="entry name" value="SAM_RNA_A_N6_MT"/>
    <property type="match status" value="1"/>
</dbReference>
<reference evidence="10 11" key="2">
    <citation type="submission" date="2018-07" db="EMBL/GenBank/DDBJ databases">
        <title>Pontibacter sp. 2b14 genomic sequence and assembly.</title>
        <authorList>
            <person name="Du Z.-J."/>
        </authorList>
    </citation>
    <scope>NUCLEOTIDE SEQUENCE [LARGE SCALE GENOMIC DNA]</scope>
    <source>
        <strain evidence="10 11">2b14</strain>
    </source>
</reference>
<evidence type="ECO:0000256" key="7">
    <source>
        <dbReference type="HAMAP-Rule" id="MF_00607"/>
    </source>
</evidence>
<evidence type="ECO:0000313" key="11">
    <source>
        <dbReference type="Proteomes" id="UP000251692"/>
    </source>
</evidence>
<dbReference type="RefSeq" id="WP_112305557.1">
    <property type="nucleotide sequence ID" value="NZ_QMDV01000002.1"/>
</dbReference>
<keyword evidence="4 7" id="KW-0808">Transferase</keyword>
<dbReference type="InterPro" id="IPR001737">
    <property type="entry name" value="KsgA/Erm"/>
</dbReference>
<dbReference type="Gene3D" id="3.40.50.150">
    <property type="entry name" value="Vaccinia Virus protein VP39"/>
    <property type="match status" value="1"/>
</dbReference>